<feature type="region of interest" description="Disordered" evidence="1">
    <location>
        <begin position="132"/>
        <end position="190"/>
    </location>
</feature>
<feature type="compositionally biased region" description="Basic and acidic residues" evidence="1">
    <location>
        <begin position="346"/>
        <end position="358"/>
    </location>
</feature>
<proteinExistence type="predicted"/>
<feature type="compositionally biased region" description="Basic and acidic residues" evidence="1">
    <location>
        <begin position="84"/>
        <end position="95"/>
    </location>
</feature>
<dbReference type="OrthoDB" id="6270831at2759"/>
<feature type="compositionally biased region" description="Polar residues" evidence="1">
    <location>
        <begin position="359"/>
        <end position="374"/>
    </location>
</feature>
<feature type="compositionally biased region" description="Low complexity" evidence="1">
    <location>
        <begin position="148"/>
        <end position="162"/>
    </location>
</feature>
<keyword evidence="2" id="KW-0732">Signal</keyword>
<feature type="region of interest" description="Disordered" evidence="1">
    <location>
        <begin position="471"/>
        <end position="530"/>
    </location>
</feature>
<comment type="caution">
    <text evidence="3">The sequence shown here is derived from an EMBL/GenBank/DDBJ whole genome shotgun (WGS) entry which is preliminary data.</text>
</comment>
<feature type="signal peptide" evidence="2">
    <location>
        <begin position="1"/>
        <end position="25"/>
    </location>
</feature>
<protein>
    <submittedName>
        <fullName evidence="3">Uncharacterized protein</fullName>
    </submittedName>
</protein>
<feature type="region of interest" description="Disordered" evidence="1">
    <location>
        <begin position="284"/>
        <end position="374"/>
    </location>
</feature>
<sequence length="530" mass="59226">MFTMKLRWLFLSLLIFGFKWDQTETTPIQLESFTNGAAEEYAAETTMESNEPQDIANEVNVTLVSELTTNEPVEHASENATMTELKEPLAEEKESTETLYTNLKDEEGHVTMKETENTAHSTEDIHSVSDINTTSESMSEIKTEELEQSSTSTTAATENNTETETEGPTVCTDPSHTHESPDIKTQRQENSKWKAEAVTKLMNTMIQLLGVSTKEWNGYQYVMALRGPDGSLYVPQHHQKSTREHLAALLGFADEIIVSKNALGHLDEEEWTSTETQKYIVTAGSSLPDSHNDITEGSQENDTEESTEEVSVETNVSTETLEEQELAKDNEAKLNPENTTSTEDLLEPRELTSHDSDWNFKSTEASEPNNANSTLYHTSESIGQTDISTVVEIGGSEPQITMSVETHLKETVEGLSELFHKVNENMNGLIKFIKTPALMKEKLENITKPFLADVEAVAETHLARLLGQEVDEESSLKSNPVSNEFSGMNGAQDEYEFHVDTLEKIEASEPSTEIISKKDRENEEVPFEHD</sequence>
<feature type="compositionally biased region" description="Polar residues" evidence="1">
    <location>
        <begin position="476"/>
        <end position="486"/>
    </location>
</feature>
<feature type="compositionally biased region" description="Basic and acidic residues" evidence="1">
    <location>
        <begin position="325"/>
        <end position="334"/>
    </location>
</feature>
<evidence type="ECO:0000256" key="2">
    <source>
        <dbReference type="SAM" id="SignalP"/>
    </source>
</evidence>
<dbReference type="EMBL" id="SJOL01006699">
    <property type="protein sequence ID" value="TGZ64545.1"/>
    <property type="molecule type" value="Genomic_DNA"/>
</dbReference>
<evidence type="ECO:0000256" key="1">
    <source>
        <dbReference type="SAM" id="MobiDB-lite"/>
    </source>
</evidence>
<organism evidence="3 4">
    <name type="scientific">Opisthorchis felineus</name>
    <dbReference type="NCBI Taxonomy" id="147828"/>
    <lineage>
        <taxon>Eukaryota</taxon>
        <taxon>Metazoa</taxon>
        <taxon>Spiralia</taxon>
        <taxon>Lophotrochozoa</taxon>
        <taxon>Platyhelminthes</taxon>
        <taxon>Trematoda</taxon>
        <taxon>Digenea</taxon>
        <taxon>Opisthorchiida</taxon>
        <taxon>Opisthorchiata</taxon>
        <taxon>Opisthorchiidae</taxon>
        <taxon>Opisthorchis</taxon>
    </lineage>
</organism>
<accession>A0A4S2LLM4</accession>
<feature type="compositionally biased region" description="Basic and acidic residues" evidence="1">
    <location>
        <begin position="495"/>
        <end position="507"/>
    </location>
</feature>
<dbReference type="AlphaFoldDB" id="A0A4S2LLM4"/>
<feature type="region of interest" description="Disordered" evidence="1">
    <location>
        <begin position="75"/>
        <end position="95"/>
    </location>
</feature>
<reference evidence="3 4" key="1">
    <citation type="journal article" date="2019" name="BMC Genomics">
        <title>New insights from Opisthorchis felineus genome: update on genomics of the epidemiologically important liver flukes.</title>
        <authorList>
            <person name="Ershov N.I."/>
            <person name="Mordvinov V.A."/>
            <person name="Prokhortchouk E.B."/>
            <person name="Pakharukova M.Y."/>
            <person name="Gunbin K.V."/>
            <person name="Ustyantsev K."/>
            <person name="Genaev M.A."/>
            <person name="Blinov A.G."/>
            <person name="Mazur A."/>
            <person name="Boulygina E."/>
            <person name="Tsygankova S."/>
            <person name="Khrameeva E."/>
            <person name="Chekanov N."/>
            <person name="Fan G."/>
            <person name="Xiao A."/>
            <person name="Zhang H."/>
            <person name="Xu X."/>
            <person name="Yang H."/>
            <person name="Solovyev V."/>
            <person name="Lee S.M."/>
            <person name="Liu X."/>
            <person name="Afonnikov D.A."/>
            <person name="Skryabin K.G."/>
        </authorList>
    </citation>
    <scope>NUCLEOTIDE SEQUENCE [LARGE SCALE GENOMIC DNA]</scope>
    <source>
        <strain evidence="3">AK-0245</strain>
        <tissue evidence="3">Whole organism</tissue>
    </source>
</reference>
<feature type="compositionally biased region" description="Polar residues" evidence="1">
    <location>
        <begin position="284"/>
        <end position="298"/>
    </location>
</feature>
<evidence type="ECO:0000313" key="4">
    <source>
        <dbReference type="Proteomes" id="UP000308267"/>
    </source>
</evidence>
<name>A0A4S2LLM4_OPIFE</name>
<evidence type="ECO:0000313" key="3">
    <source>
        <dbReference type="EMBL" id="TGZ64545.1"/>
    </source>
</evidence>
<dbReference type="Proteomes" id="UP000308267">
    <property type="component" value="Unassembled WGS sequence"/>
</dbReference>
<gene>
    <name evidence="3" type="ORF">CRM22_006331</name>
</gene>
<feature type="compositionally biased region" description="Basic and acidic residues" evidence="1">
    <location>
        <begin position="175"/>
        <end position="190"/>
    </location>
</feature>
<feature type="compositionally biased region" description="Basic and acidic residues" evidence="1">
    <location>
        <begin position="515"/>
        <end position="530"/>
    </location>
</feature>
<keyword evidence="4" id="KW-1185">Reference proteome</keyword>
<feature type="chain" id="PRO_5020929375" evidence="2">
    <location>
        <begin position="26"/>
        <end position="530"/>
    </location>
</feature>
<feature type="compositionally biased region" description="Acidic residues" evidence="1">
    <location>
        <begin position="299"/>
        <end position="311"/>
    </location>
</feature>